<comment type="caution">
    <text evidence="3">The sequence shown here is derived from an EMBL/GenBank/DDBJ whole genome shotgun (WGS) entry which is preliminary data.</text>
</comment>
<dbReference type="CDD" id="cd00077">
    <property type="entry name" value="HDc"/>
    <property type="match status" value="1"/>
</dbReference>
<dbReference type="EMBL" id="RKRA01000001">
    <property type="protein sequence ID" value="RPF28926.1"/>
    <property type="molecule type" value="Genomic_DNA"/>
</dbReference>
<keyword evidence="4" id="KW-1185">Reference proteome</keyword>
<evidence type="ECO:0000313" key="4">
    <source>
        <dbReference type="Proteomes" id="UP000280726"/>
    </source>
</evidence>
<accession>A0A3N4ZAG9</accession>
<dbReference type="InterPro" id="IPR000792">
    <property type="entry name" value="Tscrpt_reg_LuxR_C"/>
</dbReference>
<reference evidence="3 4" key="1">
    <citation type="submission" date="2018-11" db="EMBL/GenBank/DDBJ databases">
        <title>Sequencing the genomes of 1000 actinobacteria strains.</title>
        <authorList>
            <person name="Klenk H.-P."/>
        </authorList>
    </citation>
    <scope>NUCLEOTIDE SEQUENCE [LARGE SCALE GENOMIC DNA]</scope>
    <source>
        <strain evidence="3 4">DSM 14418</strain>
    </source>
</reference>
<dbReference type="PANTHER" id="PTHR45228">
    <property type="entry name" value="CYCLIC DI-GMP PHOSPHODIESTERASE TM_0186-RELATED"/>
    <property type="match status" value="1"/>
</dbReference>
<dbReference type="InterPro" id="IPR003607">
    <property type="entry name" value="HD/PDEase_dom"/>
</dbReference>
<dbReference type="GO" id="GO:0003677">
    <property type="term" value="F:DNA binding"/>
    <property type="evidence" value="ECO:0007669"/>
    <property type="project" value="InterPro"/>
</dbReference>
<dbReference type="Pfam" id="PF13487">
    <property type="entry name" value="HD_5"/>
    <property type="match status" value="1"/>
</dbReference>
<organism evidence="3 4">
    <name type="scientific">Georgenia muralis</name>
    <dbReference type="NCBI Taxonomy" id="154117"/>
    <lineage>
        <taxon>Bacteria</taxon>
        <taxon>Bacillati</taxon>
        <taxon>Actinomycetota</taxon>
        <taxon>Actinomycetes</taxon>
        <taxon>Micrococcales</taxon>
        <taxon>Bogoriellaceae</taxon>
        <taxon>Georgenia</taxon>
    </lineage>
</organism>
<dbReference type="InterPro" id="IPR036388">
    <property type="entry name" value="WH-like_DNA-bd_sf"/>
</dbReference>
<feature type="domain" description="HD-GYP" evidence="2">
    <location>
        <begin position="271"/>
        <end position="465"/>
    </location>
</feature>
<dbReference type="SUPFAM" id="SSF46894">
    <property type="entry name" value="C-terminal effector domain of the bipartite response regulators"/>
    <property type="match status" value="1"/>
</dbReference>
<dbReference type="GO" id="GO:0006355">
    <property type="term" value="P:regulation of DNA-templated transcription"/>
    <property type="evidence" value="ECO:0007669"/>
    <property type="project" value="InterPro"/>
</dbReference>
<dbReference type="SMART" id="SM00471">
    <property type="entry name" value="HDc"/>
    <property type="match status" value="1"/>
</dbReference>
<gene>
    <name evidence="3" type="ORF">EDD32_3477</name>
</gene>
<name>A0A3N4ZAG9_9MICO</name>
<dbReference type="InterPro" id="IPR052020">
    <property type="entry name" value="Cyclic_di-GMP/3'3'-cGAMP_PDE"/>
</dbReference>
<dbReference type="Gene3D" id="1.10.10.10">
    <property type="entry name" value="Winged helix-like DNA-binding domain superfamily/Winged helix DNA-binding domain"/>
    <property type="match status" value="1"/>
</dbReference>
<dbReference type="OrthoDB" id="9802066at2"/>
<feature type="domain" description="HTH luxR-type" evidence="1">
    <location>
        <begin position="460"/>
        <end position="525"/>
    </location>
</feature>
<dbReference type="Gene3D" id="1.10.3210.10">
    <property type="entry name" value="Hypothetical protein af1432"/>
    <property type="match status" value="2"/>
</dbReference>
<evidence type="ECO:0000259" key="2">
    <source>
        <dbReference type="PROSITE" id="PS51832"/>
    </source>
</evidence>
<evidence type="ECO:0000313" key="3">
    <source>
        <dbReference type="EMBL" id="RPF28926.1"/>
    </source>
</evidence>
<protein>
    <submittedName>
        <fullName evidence="3">HD domain-containing protein</fullName>
    </submittedName>
</protein>
<dbReference type="SMART" id="SM00421">
    <property type="entry name" value="HTH_LUXR"/>
    <property type="match status" value="1"/>
</dbReference>
<dbReference type="CDD" id="cd06170">
    <property type="entry name" value="LuxR_C_like"/>
    <property type="match status" value="1"/>
</dbReference>
<dbReference type="PROSITE" id="PS51832">
    <property type="entry name" value="HD_GYP"/>
    <property type="match status" value="1"/>
</dbReference>
<dbReference type="InterPro" id="IPR016032">
    <property type="entry name" value="Sig_transdc_resp-reg_C-effctor"/>
</dbReference>
<dbReference type="PROSITE" id="PS50043">
    <property type="entry name" value="HTH_LUXR_2"/>
    <property type="match status" value="1"/>
</dbReference>
<dbReference type="InterPro" id="IPR037522">
    <property type="entry name" value="HD_GYP_dom"/>
</dbReference>
<dbReference type="SUPFAM" id="SSF109604">
    <property type="entry name" value="HD-domain/PDEase-like"/>
    <property type="match status" value="1"/>
</dbReference>
<dbReference type="Pfam" id="PF00196">
    <property type="entry name" value="GerE"/>
    <property type="match status" value="1"/>
</dbReference>
<dbReference type="AlphaFoldDB" id="A0A3N4ZAG9"/>
<proteinExistence type="predicted"/>
<dbReference type="PRINTS" id="PR00038">
    <property type="entry name" value="HTHLUXR"/>
</dbReference>
<dbReference type="Proteomes" id="UP000280726">
    <property type="component" value="Unassembled WGS sequence"/>
</dbReference>
<evidence type="ECO:0000259" key="1">
    <source>
        <dbReference type="PROSITE" id="PS50043"/>
    </source>
</evidence>
<dbReference type="RefSeq" id="WP_123919503.1">
    <property type="nucleotide sequence ID" value="NZ_RKRA01000001.1"/>
</dbReference>
<sequence length="530" mass="55330">MIRLLAILGGLSGAMDLGSGSPLDESLTRSVVAVRLARALGRPEEDARVVLYASLLEHLGCTAASYEAARLFGDDISLVRYSFLADVERPADVLRTFVPAVSAASGRGRAQTLLTAVRSARDETPPTATCEVARDAAVRLGLGDAVAQTLAHVTAMWNGKGQPHVAGEQIPITTRIMHVAGTAVLLALHAGPETALTELRRRAGTHLDPAVVAAFDVGLLEGLVELPGHPLAPASGAPGRPAGSGLPSTAATLDPLEAALAVEPDPVLLVDERGLADVARTFGHLVDLKSPWLHGHSAGVADLAGDAAEIVGLPGADRVRIAGHLHDLGRVGVSSRIWTKSGPLTAAERDQARLHPYYTERILSRSPALADVALVAAQHHERCDGTGYHRGLRAADLSMAARVLAAADRYRSGVEEGPHRAALTPDAAAGRLRSEARTGCLDPDAVAAVLRAAGHERAARPAGAAGLTDRQVQVLRLLTRGLTNREIGDRLGVSPRTAEHHVQDIYLRIGVSTRPAAALFAMEHGLLGPG</sequence>